<dbReference type="InterPro" id="IPR000209">
    <property type="entry name" value="Peptidase_S8/S53_dom"/>
</dbReference>
<dbReference type="OrthoDB" id="206201at2759"/>
<dbReference type="PRINTS" id="PR00723">
    <property type="entry name" value="SUBTILISIN"/>
</dbReference>
<evidence type="ECO:0000256" key="6">
    <source>
        <dbReference type="SAM" id="SignalP"/>
    </source>
</evidence>
<dbReference type="AlphaFoldDB" id="A0A7H9HNC1"/>
<name>A0A7H9HNC1_9SACH</name>
<dbReference type="InterPro" id="IPR050131">
    <property type="entry name" value="Peptidase_S8_subtilisin-like"/>
</dbReference>
<keyword evidence="6" id="KW-0732">Signal</keyword>
<gene>
    <name evidence="8" type="ORF">HG537_0B00980</name>
</gene>
<dbReference type="GO" id="GO:0006508">
    <property type="term" value="P:proteolysis"/>
    <property type="evidence" value="ECO:0007669"/>
    <property type="project" value="UniProtKB-KW"/>
</dbReference>
<dbReference type="Pfam" id="PF00082">
    <property type="entry name" value="Peptidase_S8"/>
    <property type="match status" value="1"/>
</dbReference>
<comment type="similarity">
    <text evidence="1 5">Belongs to the peptidase S8 family.</text>
</comment>
<evidence type="ECO:0000256" key="1">
    <source>
        <dbReference type="ARBA" id="ARBA00011073"/>
    </source>
</evidence>
<evidence type="ECO:0000259" key="7">
    <source>
        <dbReference type="Pfam" id="PF00082"/>
    </source>
</evidence>
<evidence type="ECO:0000256" key="4">
    <source>
        <dbReference type="ARBA" id="ARBA00022825"/>
    </source>
</evidence>
<feature type="active site" description="Charge relay system" evidence="5">
    <location>
        <position position="326"/>
    </location>
</feature>
<keyword evidence="4 5" id="KW-0720">Serine protease</keyword>
<dbReference type="Gene3D" id="3.40.50.200">
    <property type="entry name" value="Peptidase S8/S53 domain"/>
    <property type="match status" value="1"/>
</dbReference>
<keyword evidence="9" id="KW-1185">Reference proteome</keyword>
<feature type="active site" description="Charge relay system" evidence="5">
    <location>
        <position position="165"/>
    </location>
</feature>
<evidence type="ECO:0000256" key="3">
    <source>
        <dbReference type="ARBA" id="ARBA00022801"/>
    </source>
</evidence>
<feature type="signal peptide" evidence="6">
    <location>
        <begin position="1"/>
        <end position="17"/>
    </location>
</feature>
<organism evidence="8 9">
    <name type="scientific">Torulaspora globosa</name>
    <dbReference type="NCBI Taxonomy" id="48254"/>
    <lineage>
        <taxon>Eukaryota</taxon>
        <taxon>Fungi</taxon>
        <taxon>Dikarya</taxon>
        <taxon>Ascomycota</taxon>
        <taxon>Saccharomycotina</taxon>
        <taxon>Saccharomycetes</taxon>
        <taxon>Saccharomycetales</taxon>
        <taxon>Saccharomycetaceae</taxon>
        <taxon>Torulaspora</taxon>
    </lineage>
</organism>
<keyword evidence="2 5" id="KW-0645">Protease</keyword>
<feature type="domain" description="Peptidase S8/S53" evidence="7">
    <location>
        <begin position="126"/>
        <end position="341"/>
    </location>
</feature>
<dbReference type="SUPFAM" id="SSF52743">
    <property type="entry name" value="Subtilisin-like"/>
    <property type="match status" value="1"/>
</dbReference>
<dbReference type="GO" id="GO:0004252">
    <property type="term" value="F:serine-type endopeptidase activity"/>
    <property type="evidence" value="ECO:0007669"/>
    <property type="project" value="UniProtKB-UniRule"/>
</dbReference>
<evidence type="ECO:0000256" key="5">
    <source>
        <dbReference type="PROSITE-ProRule" id="PRU01240"/>
    </source>
</evidence>
<feature type="chain" id="PRO_5028852816" description="Peptidase S8/S53 domain-containing protein" evidence="6">
    <location>
        <begin position="18"/>
        <end position="374"/>
    </location>
</feature>
<evidence type="ECO:0000313" key="9">
    <source>
        <dbReference type="Proteomes" id="UP000510647"/>
    </source>
</evidence>
<feature type="active site" description="Charge relay system" evidence="5">
    <location>
        <position position="130"/>
    </location>
</feature>
<sequence length="374" mass="40277">MLYVCLGFLVQLSAVLAYSFIVQLADKTSISAIISDYSLEAKSGGIETVVLGDRFRALMGEFSAKVLRELQSDPRIAAISIDRWLEVQEYVVQGQPPLHLSRLASSSTGVHRPFMFDSISGSGVDMYLFDTGIDFKHPGLSNVDVRRLDDLSDSAVPEGCDPHGHGTALAGLIASETFGVLKRCDLLDVRIANKQGKAKISQLLRGLDIAVQRASKSMKSSVFTIPMISDVKNYVLRAALEAIPSDIAVVLPAGNQKSEACDFSLLDKRKAQNVLVVGSIDDKNRIASFSNYGDCVDVYTSGIDVTTLQSTDLNPASLVKSINGTSASCAIGAGVVGYYMSLGLKSYEAIAKIHQVSEVVSKYPHCCKLLQLKT</sequence>
<dbReference type="PANTHER" id="PTHR43806:SF13">
    <property type="entry name" value="SUBTILASE-TYPE PROTEINASE RRT12"/>
    <property type="match status" value="1"/>
</dbReference>
<reference evidence="8 9" key="1">
    <citation type="submission" date="2020-06" db="EMBL/GenBank/DDBJ databases">
        <title>The yeast mating-type switching endonuclease HO is a domesticated member of an unorthodox homing genetic element family.</title>
        <authorList>
            <person name="Coughlan A.Y."/>
            <person name="Lombardi L."/>
            <person name="Braun-Galleani S."/>
            <person name="Martos A.R."/>
            <person name="Galeote V."/>
            <person name="Bigey F."/>
            <person name="Dequin S."/>
            <person name="Byrne K.P."/>
            <person name="Wolfe K.H."/>
        </authorList>
    </citation>
    <scope>NUCLEOTIDE SEQUENCE [LARGE SCALE GENOMIC DNA]</scope>
    <source>
        <strain evidence="8 9">CBS2947</strain>
    </source>
</reference>
<keyword evidence="3 5" id="KW-0378">Hydrolase</keyword>
<accession>A0A7H9HNC1</accession>
<evidence type="ECO:0000256" key="2">
    <source>
        <dbReference type="ARBA" id="ARBA00022670"/>
    </source>
</evidence>
<dbReference type="EMBL" id="CP059268">
    <property type="protein sequence ID" value="QLQ78749.1"/>
    <property type="molecule type" value="Genomic_DNA"/>
</dbReference>
<proteinExistence type="inferred from homology"/>
<evidence type="ECO:0000313" key="8">
    <source>
        <dbReference type="EMBL" id="QLQ78749.1"/>
    </source>
</evidence>
<protein>
    <recommendedName>
        <fullName evidence="7">Peptidase S8/S53 domain-containing protein</fullName>
    </recommendedName>
</protein>
<dbReference type="InterPro" id="IPR015500">
    <property type="entry name" value="Peptidase_S8_subtilisin-rel"/>
</dbReference>
<dbReference type="PANTHER" id="PTHR43806">
    <property type="entry name" value="PEPTIDASE S8"/>
    <property type="match status" value="1"/>
</dbReference>
<dbReference type="InterPro" id="IPR036852">
    <property type="entry name" value="Peptidase_S8/S53_dom_sf"/>
</dbReference>
<dbReference type="PROSITE" id="PS51892">
    <property type="entry name" value="SUBTILASE"/>
    <property type="match status" value="1"/>
</dbReference>
<dbReference type="Proteomes" id="UP000510647">
    <property type="component" value="Chromosome 2"/>
</dbReference>